<dbReference type="GO" id="GO:0006006">
    <property type="term" value="P:glucose metabolic process"/>
    <property type="evidence" value="ECO:0007669"/>
    <property type="project" value="TreeGrafter"/>
</dbReference>
<dbReference type="InterPro" id="IPR001312">
    <property type="entry name" value="Hexokinase"/>
</dbReference>
<keyword evidence="4" id="KW-0547">Nucleotide-binding</keyword>
<evidence type="ECO:0000256" key="1">
    <source>
        <dbReference type="ARBA" id="ARBA00004921"/>
    </source>
</evidence>
<keyword evidence="6" id="KW-1185">Reference proteome</keyword>
<gene>
    <name evidence="7" type="primary">LOC111303503</name>
</gene>
<sequence>MLWLSILCAGYTEPIGVIWVEFDHSRNGGYHTSEIASESAQTIKVQSIEVFAIPADELKEIRNNFDSLCKIHSRFIGLDMRVSTLVNDTIGTLAGDGYTNNDVVAAVILGTRSNAAYVERAQAIPKYHGLLPKLGEMVINIEWGNFRSSHLPLTKYDHALDDESLNPGEQIYEKVISGMYLGEIVHRVLCRMAEEAAFFGDTVPPKLKVPFVLRYLALEYATRGKLTDKFDAFSFGVMLS</sequence>
<dbReference type="OrthoDB" id="419537at2759"/>
<evidence type="ECO:0000256" key="4">
    <source>
        <dbReference type="RuleBase" id="RU362007"/>
    </source>
</evidence>
<dbReference type="InterPro" id="IPR022673">
    <property type="entry name" value="Hexokinase_C"/>
</dbReference>
<dbReference type="PANTHER" id="PTHR19443:SF85">
    <property type="entry name" value="HEXOKINASE-1"/>
    <property type="match status" value="1"/>
</dbReference>
<keyword evidence="4" id="KW-0808">Transferase</keyword>
<proteinExistence type="inferred from homology"/>
<dbReference type="GO" id="GO:0001678">
    <property type="term" value="P:intracellular glucose homeostasis"/>
    <property type="evidence" value="ECO:0007669"/>
    <property type="project" value="InterPro"/>
</dbReference>
<dbReference type="SUPFAM" id="SSF53067">
    <property type="entry name" value="Actin-like ATPase domain"/>
    <property type="match status" value="1"/>
</dbReference>
<keyword evidence="4" id="KW-0067">ATP-binding</keyword>
<dbReference type="GO" id="GO:0006096">
    <property type="term" value="P:glycolytic process"/>
    <property type="evidence" value="ECO:0007669"/>
    <property type="project" value="UniProtKB-KW"/>
</dbReference>
<reference evidence="7" key="1">
    <citation type="submission" date="2025-08" db="UniProtKB">
        <authorList>
            <consortium name="RefSeq"/>
        </authorList>
    </citation>
    <scope>IDENTIFICATION</scope>
    <source>
        <tissue evidence="7">Fruit stalk</tissue>
    </source>
</reference>
<dbReference type="AlphaFoldDB" id="A0A6P5ZSN7"/>
<name>A0A6P5ZSN7_DURZI</name>
<dbReference type="GO" id="GO:0005536">
    <property type="term" value="F:D-glucose binding"/>
    <property type="evidence" value="ECO:0007669"/>
    <property type="project" value="InterPro"/>
</dbReference>
<comment type="pathway">
    <text evidence="1">Carbohydrate degradation.</text>
</comment>
<dbReference type="Pfam" id="PF03727">
    <property type="entry name" value="Hexokinase_2"/>
    <property type="match status" value="1"/>
</dbReference>
<keyword evidence="3 4" id="KW-0324">Glycolysis</keyword>
<dbReference type="GO" id="GO:0005739">
    <property type="term" value="C:mitochondrion"/>
    <property type="evidence" value="ECO:0007669"/>
    <property type="project" value="TreeGrafter"/>
</dbReference>
<comment type="pathway">
    <text evidence="2">Carbohydrate metabolism; hexose metabolism.</text>
</comment>
<dbReference type="InterPro" id="IPR043129">
    <property type="entry name" value="ATPase_NBD"/>
</dbReference>
<evidence type="ECO:0000259" key="5">
    <source>
        <dbReference type="Pfam" id="PF03727"/>
    </source>
</evidence>
<organism evidence="6 7">
    <name type="scientific">Durio zibethinus</name>
    <name type="common">Durian</name>
    <dbReference type="NCBI Taxonomy" id="66656"/>
    <lineage>
        <taxon>Eukaryota</taxon>
        <taxon>Viridiplantae</taxon>
        <taxon>Streptophyta</taxon>
        <taxon>Embryophyta</taxon>
        <taxon>Tracheophyta</taxon>
        <taxon>Spermatophyta</taxon>
        <taxon>Magnoliopsida</taxon>
        <taxon>eudicotyledons</taxon>
        <taxon>Gunneridae</taxon>
        <taxon>Pentapetalae</taxon>
        <taxon>rosids</taxon>
        <taxon>malvids</taxon>
        <taxon>Malvales</taxon>
        <taxon>Malvaceae</taxon>
        <taxon>Helicteroideae</taxon>
        <taxon>Durio</taxon>
    </lineage>
</organism>
<dbReference type="Gene3D" id="3.40.367.20">
    <property type="match status" value="1"/>
</dbReference>
<feature type="domain" description="Hexokinase C-terminal" evidence="5">
    <location>
        <begin position="105"/>
        <end position="214"/>
    </location>
</feature>
<dbReference type="RefSeq" id="XP_022755557.1">
    <property type="nucleotide sequence ID" value="XM_022899822.1"/>
</dbReference>
<evidence type="ECO:0000256" key="3">
    <source>
        <dbReference type="ARBA" id="ARBA00023152"/>
    </source>
</evidence>
<evidence type="ECO:0000256" key="2">
    <source>
        <dbReference type="ARBA" id="ARBA00005028"/>
    </source>
</evidence>
<dbReference type="GO" id="GO:0005524">
    <property type="term" value="F:ATP binding"/>
    <property type="evidence" value="ECO:0007669"/>
    <property type="project" value="UniProtKB-UniRule"/>
</dbReference>
<dbReference type="GO" id="GO:0008865">
    <property type="term" value="F:fructokinase activity"/>
    <property type="evidence" value="ECO:0007669"/>
    <property type="project" value="TreeGrafter"/>
</dbReference>
<dbReference type="PROSITE" id="PS51748">
    <property type="entry name" value="HEXOKINASE_2"/>
    <property type="match status" value="1"/>
</dbReference>
<dbReference type="EC" id="2.7.1.-" evidence="4"/>
<keyword evidence="4" id="KW-0418">Kinase</keyword>
<accession>A0A6P5ZSN7</accession>
<evidence type="ECO:0000313" key="6">
    <source>
        <dbReference type="Proteomes" id="UP000515121"/>
    </source>
</evidence>
<protein>
    <recommendedName>
        <fullName evidence="4">Phosphotransferase</fullName>
        <ecNumber evidence="4">2.7.1.-</ecNumber>
    </recommendedName>
</protein>
<dbReference type="GO" id="GO:0004340">
    <property type="term" value="F:glucokinase activity"/>
    <property type="evidence" value="ECO:0007669"/>
    <property type="project" value="TreeGrafter"/>
</dbReference>
<dbReference type="KEGG" id="dzi:111303503"/>
<dbReference type="PANTHER" id="PTHR19443">
    <property type="entry name" value="HEXOKINASE"/>
    <property type="match status" value="1"/>
</dbReference>
<dbReference type="UniPathway" id="UPA00242"/>
<evidence type="ECO:0000313" key="7">
    <source>
        <dbReference type="RefSeq" id="XP_022755557.1"/>
    </source>
</evidence>
<comment type="similarity">
    <text evidence="4">Belongs to the hexokinase family.</text>
</comment>
<dbReference type="Proteomes" id="UP000515121">
    <property type="component" value="Unplaced"/>
</dbReference>
<dbReference type="GO" id="GO:0005829">
    <property type="term" value="C:cytosol"/>
    <property type="evidence" value="ECO:0007669"/>
    <property type="project" value="TreeGrafter"/>
</dbReference>
<dbReference type="PRINTS" id="PR00475">
    <property type="entry name" value="HEXOKINASE"/>
</dbReference>
<dbReference type="GeneID" id="111303503"/>